<sequence>MCVPTAAAMAAMAIASTAYGIHESNTQQNYAEAVAKQNAEMQNAAAMENYKLQNRQLNLQQLQESEATAQQKHQQRLAVQREVATARVAAGESGVSGLSIDSLFADIIRQGTNNMTTLDRNLADANDQRDIEKKALHNNTWAGLQNPSFYKGSNGMLGAGLQIASAGLGAYTASGGTFGSSSKSTGIKPNGQAGFRAGNGQGR</sequence>
<evidence type="ECO:0000256" key="1">
    <source>
        <dbReference type="SAM" id="Coils"/>
    </source>
</evidence>
<evidence type="ECO:0000256" key="2">
    <source>
        <dbReference type="SAM" id="MobiDB-lite"/>
    </source>
</evidence>
<feature type="region of interest" description="Disordered" evidence="2">
    <location>
        <begin position="176"/>
        <end position="203"/>
    </location>
</feature>
<keyword evidence="3" id="KW-0732">Signal</keyword>
<dbReference type="EMBL" id="JAFKCS010000083">
    <property type="protein sequence ID" value="MBN7822516.1"/>
    <property type="molecule type" value="Genomic_DNA"/>
</dbReference>
<feature type="signal peptide" evidence="3">
    <location>
        <begin position="1"/>
        <end position="20"/>
    </location>
</feature>
<protein>
    <recommendedName>
        <fullName evidence="6">Internal virion protein B</fullName>
    </recommendedName>
</protein>
<evidence type="ECO:0000313" key="5">
    <source>
        <dbReference type="Proteomes" id="UP000663992"/>
    </source>
</evidence>
<name>A0ABS3CZH7_9ALTE</name>
<accession>A0ABS3CZH7</accession>
<reference evidence="4 5" key="1">
    <citation type="submission" date="2021-03" db="EMBL/GenBank/DDBJ databases">
        <title>novel species isolated from a fishpond in China.</title>
        <authorList>
            <person name="Lu H."/>
            <person name="Cai Z."/>
        </authorList>
    </citation>
    <scope>NUCLEOTIDE SEQUENCE [LARGE SCALE GENOMIC DNA]</scope>
    <source>
        <strain evidence="4 5">Y57</strain>
    </source>
</reference>
<proteinExistence type="predicted"/>
<dbReference type="Proteomes" id="UP000663992">
    <property type="component" value="Unassembled WGS sequence"/>
</dbReference>
<dbReference type="RefSeq" id="WP_206596434.1">
    <property type="nucleotide sequence ID" value="NZ_JAFKCS010000083.1"/>
</dbReference>
<evidence type="ECO:0000313" key="4">
    <source>
        <dbReference type="EMBL" id="MBN7822516.1"/>
    </source>
</evidence>
<organism evidence="4 5">
    <name type="scientific">Bowmanella yangjiangensis</name>
    <dbReference type="NCBI Taxonomy" id="2811230"/>
    <lineage>
        <taxon>Bacteria</taxon>
        <taxon>Pseudomonadati</taxon>
        <taxon>Pseudomonadota</taxon>
        <taxon>Gammaproteobacteria</taxon>
        <taxon>Alteromonadales</taxon>
        <taxon>Alteromonadaceae</taxon>
        <taxon>Bowmanella</taxon>
    </lineage>
</organism>
<evidence type="ECO:0008006" key="6">
    <source>
        <dbReference type="Google" id="ProtNLM"/>
    </source>
</evidence>
<evidence type="ECO:0000256" key="3">
    <source>
        <dbReference type="SAM" id="SignalP"/>
    </source>
</evidence>
<dbReference type="Pfam" id="PF24072">
    <property type="entry name" value="T7_gp14"/>
    <property type="match status" value="1"/>
</dbReference>
<feature type="compositionally biased region" description="Low complexity" evidence="2">
    <location>
        <begin position="176"/>
        <end position="186"/>
    </location>
</feature>
<comment type="caution">
    <text evidence="4">The sequence shown here is derived from an EMBL/GenBank/DDBJ whole genome shotgun (WGS) entry which is preliminary data.</text>
</comment>
<feature type="chain" id="PRO_5045245125" description="Internal virion protein B" evidence="3">
    <location>
        <begin position="21"/>
        <end position="203"/>
    </location>
</feature>
<feature type="coiled-coil region" evidence="1">
    <location>
        <begin position="36"/>
        <end position="72"/>
    </location>
</feature>
<keyword evidence="5" id="KW-1185">Reference proteome</keyword>
<gene>
    <name evidence="4" type="ORF">J0A65_21820</name>
</gene>
<keyword evidence="1" id="KW-0175">Coiled coil</keyword>
<dbReference type="InterPro" id="IPR038996">
    <property type="entry name" value="Gp14"/>
</dbReference>